<feature type="transmembrane region" description="Helical" evidence="2">
    <location>
        <begin position="153"/>
        <end position="171"/>
    </location>
</feature>
<dbReference type="Proteomes" id="UP001234916">
    <property type="component" value="Chromosome"/>
</dbReference>
<keyword evidence="2" id="KW-1133">Transmembrane helix</keyword>
<dbReference type="Gene3D" id="3.30.70.270">
    <property type="match status" value="1"/>
</dbReference>
<reference evidence="5" key="1">
    <citation type="journal article" date="2023" name="Nat. Microbiol.">
        <title>Enrichment and characterization of a nitric oxide-reducing microbial community in a continuous bioreactor.</title>
        <authorList>
            <person name="Garrido-Amador P."/>
            <person name="Stortenbeker N."/>
            <person name="Wessels H.J.C.T."/>
            <person name="Speth D.R."/>
            <person name="Garcia-Heredia I."/>
            <person name="Kartal B."/>
        </authorList>
    </citation>
    <scope>NUCLEOTIDE SEQUENCE</scope>
    <source>
        <strain evidence="5">MAG1</strain>
    </source>
</reference>
<dbReference type="InterPro" id="IPR052155">
    <property type="entry name" value="Biofilm_reg_signaling"/>
</dbReference>
<protein>
    <submittedName>
        <fullName evidence="5">EAL domain-containing protein</fullName>
    </submittedName>
</protein>
<dbReference type="InterPro" id="IPR035919">
    <property type="entry name" value="EAL_sf"/>
</dbReference>
<dbReference type="InterPro" id="IPR000160">
    <property type="entry name" value="GGDEF_dom"/>
</dbReference>
<dbReference type="NCBIfam" id="TIGR00254">
    <property type="entry name" value="GGDEF"/>
    <property type="match status" value="1"/>
</dbReference>
<proteinExistence type="predicted"/>
<dbReference type="GO" id="GO:0071111">
    <property type="term" value="F:cyclic-guanylate-specific phosphodiesterase activity"/>
    <property type="evidence" value="ECO:0007669"/>
    <property type="project" value="UniProtKB-EC"/>
</dbReference>
<dbReference type="CDD" id="cd01949">
    <property type="entry name" value="GGDEF"/>
    <property type="match status" value="1"/>
</dbReference>
<dbReference type="InterPro" id="IPR001633">
    <property type="entry name" value="EAL_dom"/>
</dbReference>
<evidence type="ECO:0000313" key="5">
    <source>
        <dbReference type="EMBL" id="WIM05272.1"/>
    </source>
</evidence>
<dbReference type="EMBL" id="CP107246">
    <property type="protein sequence ID" value="WIM05272.1"/>
    <property type="molecule type" value="Genomic_DNA"/>
</dbReference>
<feature type="transmembrane region" description="Helical" evidence="2">
    <location>
        <begin position="12"/>
        <end position="31"/>
    </location>
</feature>
<dbReference type="InterPro" id="IPR033417">
    <property type="entry name" value="CHASE8"/>
</dbReference>
<dbReference type="SMART" id="SM00267">
    <property type="entry name" value="GGDEF"/>
    <property type="match status" value="1"/>
</dbReference>
<dbReference type="PANTHER" id="PTHR44757:SF2">
    <property type="entry name" value="BIOFILM ARCHITECTURE MAINTENANCE PROTEIN MBAA"/>
    <property type="match status" value="1"/>
</dbReference>
<comment type="catalytic activity">
    <reaction evidence="1">
        <text>3',3'-c-di-GMP + H2O = 5'-phosphoguanylyl(3'-&gt;5')guanosine + H(+)</text>
        <dbReference type="Rhea" id="RHEA:24902"/>
        <dbReference type="ChEBI" id="CHEBI:15377"/>
        <dbReference type="ChEBI" id="CHEBI:15378"/>
        <dbReference type="ChEBI" id="CHEBI:58754"/>
        <dbReference type="ChEBI" id="CHEBI:58805"/>
        <dbReference type="EC" id="3.1.4.52"/>
    </reaction>
    <physiologicalReaction direction="left-to-right" evidence="1">
        <dbReference type="Rhea" id="RHEA:24903"/>
    </physiologicalReaction>
</comment>
<keyword evidence="2" id="KW-0812">Transmembrane</keyword>
<organism evidence="5">
    <name type="scientific">Candidatus Nitricoxidivorans perseverans</name>
    <dbReference type="NCBI Taxonomy" id="2975601"/>
    <lineage>
        <taxon>Bacteria</taxon>
        <taxon>Pseudomonadati</taxon>
        <taxon>Pseudomonadota</taxon>
        <taxon>Betaproteobacteria</taxon>
        <taxon>Nitrosomonadales</taxon>
        <taxon>Sterolibacteriaceae</taxon>
        <taxon>Candidatus Nitricoxidivorans</taxon>
    </lineage>
</organism>
<keyword evidence="2" id="KW-0472">Membrane</keyword>
<dbReference type="FunFam" id="3.30.70.270:FF:000001">
    <property type="entry name" value="Diguanylate cyclase domain protein"/>
    <property type="match status" value="1"/>
</dbReference>
<dbReference type="SUPFAM" id="SSF55073">
    <property type="entry name" value="Nucleotide cyclase"/>
    <property type="match status" value="1"/>
</dbReference>
<dbReference type="PROSITE" id="PS50887">
    <property type="entry name" value="GGDEF"/>
    <property type="match status" value="1"/>
</dbReference>
<dbReference type="Pfam" id="PF00990">
    <property type="entry name" value="GGDEF"/>
    <property type="match status" value="1"/>
</dbReference>
<feature type="domain" description="EAL" evidence="3">
    <location>
        <begin position="362"/>
        <end position="616"/>
    </location>
</feature>
<dbReference type="PROSITE" id="PS50883">
    <property type="entry name" value="EAL"/>
    <property type="match status" value="1"/>
</dbReference>
<dbReference type="PANTHER" id="PTHR44757">
    <property type="entry name" value="DIGUANYLATE CYCLASE DGCP"/>
    <property type="match status" value="1"/>
</dbReference>
<dbReference type="Pfam" id="PF00563">
    <property type="entry name" value="EAL"/>
    <property type="match status" value="1"/>
</dbReference>
<dbReference type="Pfam" id="PF17152">
    <property type="entry name" value="CHASE8"/>
    <property type="match status" value="1"/>
</dbReference>
<accession>A0AA49FJY8</accession>
<evidence type="ECO:0000259" key="4">
    <source>
        <dbReference type="PROSITE" id="PS50887"/>
    </source>
</evidence>
<name>A0AA49FJY8_9PROT</name>
<dbReference type="KEGG" id="npv:OHM77_11330"/>
<dbReference type="AlphaFoldDB" id="A0AA49FJY8"/>
<gene>
    <name evidence="5" type="ORF">OHM77_11330</name>
</gene>
<dbReference type="GO" id="GO:0071732">
    <property type="term" value="P:cellular response to nitric oxide"/>
    <property type="evidence" value="ECO:0007669"/>
    <property type="project" value="UniProtKB-ARBA"/>
</dbReference>
<dbReference type="Gene3D" id="3.20.20.450">
    <property type="entry name" value="EAL domain"/>
    <property type="match status" value="1"/>
</dbReference>
<evidence type="ECO:0000259" key="3">
    <source>
        <dbReference type="PROSITE" id="PS50883"/>
    </source>
</evidence>
<dbReference type="CDD" id="cd01948">
    <property type="entry name" value="EAL"/>
    <property type="match status" value="1"/>
</dbReference>
<dbReference type="SUPFAM" id="SSF141868">
    <property type="entry name" value="EAL domain-like"/>
    <property type="match status" value="1"/>
</dbReference>
<evidence type="ECO:0000256" key="1">
    <source>
        <dbReference type="ARBA" id="ARBA00051114"/>
    </source>
</evidence>
<dbReference type="InterPro" id="IPR029787">
    <property type="entry name" value="Nucleotide_cyclase"/>
</dbReference>
<dbReference type="SMART" id="SM00052">
    <property type="entry name" value="EAL"/>
    <property type="match status" value="1"/>
</dbReference>
<sequence>MTPSDRPGNYWRLSALSVGIALLAAFVLLAGQRWQSERASMLDDLSVQAALIGANASAALAFNDEAAGVEILAAVRHSPVVVEAALYRPDGSRLVGYLRAGPAEFGKWAPMPGHVFSAREARFASLVTIEGRIVGSIALRATLAPIYDDLARFLAGFVLIALVAAALAHLAGRGLRLRMLDAERELERLALYDPLTGLANRRAFEQALDQTAARHRRDGNASALLYMDVDGFKKVNDMRGHQEGDLVLKAIGERLRRGLRSADVLARLGGDEFGAMLVGTGSPDDAARVAGNLIKSIAEPFETGGHLAYLGLSVGIAMIPADGDTAERFLHNADLAMYHAKQSGRGNSQFFSDRIDSAVRLRLDIESDLRAALRGNQFFLVYQPQVDARSGELAGVEALVRWRHPVRGVVAPMEFIPVAEDCGLIVELGQRVLSMACADIAALRDAAMSVPPVAINISARQLSHPRLCKEILLTLSAHGLHPAALEIELTESVAMDKPDEHEPILSELKASGFRIAIDDFGTGYSSLSYLKRLPVHKLKIDRSFVRDLPDNAESEAIARSIVDMAHALGLRVIAEGAETIAQVECLRAMGCDLLQGYYTGRPMERAALEELLAAGFRPPVPAA</sequence>
<dbReference type="FunFam" id="3.20.20.450:FF:000001">
    <property type="entry name" value="Cyclic di-GMP phosphodiesterase yahA"/>
    <property type="match status" value="1"/>
</dbReference>
<feature type="domain" description="GGDEF" evidence="4">
    <location>
        <begin position="220"/>
        <end position="353"/>
    </location>
</feature>
<dbReference type="InterPro" id="IPR043128">
    <property type="entry name" value="Rev_trsase/Diguanyl_cyclase"/>
</dbReference>
<evidence type="ECO:0000256" key="2">
    <source>
        <dbReference type="SAM" id="Phobius"/>
    </source>
</evidence>